<comment type="caution">
    <text evidence="4">The sequence shown here is derived from an EMBL/GenBank/DDBJ whole genome shotgun (WGS) entry which is preliminary data.</text>
</comment>
<comment type="similarity">
    <text evidence="1">Belongs to the thioesterase family.</text>
</comment>
<evidence type="ECO:0000256" key="1">
    <source>
        <dbReference type="ARBA" id="ARBA00007169"/>
    </source>
</evidence>
<keyword evidence="5" id="KW-1185">Reference proteome</keyword>
<evidence type="ECO:0000313" key="5">
    <source>
        <dbReference type="Proteomes" id="UP000266340"/>
    </source>
</evidence>
<dbReference type="OrthoDB" id="2213423at2"/>
<name>A0A398CCB6_9BACL</name>
<accession>A0A398CCB6</accession>
<dbReference type="SUPFAM" id="SSF53474">
    <property type="entry name" value="alpha/beta-Hydrolases"/>
    <property type="match status" value="1"/>
</dbReference>
<protein>
    <submittedName>
        <fullName evidence="4">Thioesterase</fullName>
    </submittedName>
</protein>
<dbReference type="PANTHER" id="PTHR11487">
    <property type="entry name" value="THIOESTERASE"/>
    <property type="match status" value="1"/>
</dbReference>
<dbReference type="InterPro" id="IPR020802">
    <property type="entry name" value="TesA-like"/>
</dbReference>
<evidence type="ECO:0000313" key="4">
    <source>
        <dbReference type="EMBL" id="RIE00816.1"/>
    </source>
</evidence>
<dbReference type="AlphaFoldDB" id="A0A398CCB6"/>
<dbReference type="GO" id="GO:0016787">
    <property type="term" value="F:hydrolase activity"/>
    <property type="evidence" value="ECO:0007669"/>
    <property type="project" value="UniProtKB-KW"/>
</dbReference>
<dbReference type="SMART" id="SM00824">
    <property type="entry name" value="PKS_TE"/>
    <property type="match status" value="1"/>
</dbReference>
<sequence>MNGTKLFCFAYAGGSASIFLGWKKRLSDHLEVVPVEYAGRGSRFSEPLCENIEEMLSDLVKQISIRMDGSPFALFGHSMGSLLAYELAYRLRESFGMLPTHLFASGQSPPHRKECKKMIHALPRDEFMAEVTEIGGTPPQFFEEPDLQELFLPVLRADFKIVETYRFMEKSAPLDCDITVLSGARDDGIQGDLREWEKHTRGKTAFYELDGDHFFIREQEESILNIVRNHIN</sequence>
<dbReference type="PANTHER" id="PTHR11487:SF0">
    <property type="entry name" value="S-ACYL FATTY ACID SYNTHASE THIOESTERASE, MEDIUM CHAIN"/>
    <property type="match status" value="1"/>
</dbReference>
<dbReference type="EMBL" id="QXJM01000048">
    <property type="protein sequence ID" value="RIE00816.1"/>
    <property type="molecule type" value="Genomic_DNA"/>
</dbReference>
<evidence type="ECO:0000259" key="3">
    <source>
        <dbReference type="SMART" id="SM00824"/>
    </source>
</evidence>
<evidence type="ECO:0000256" key="2">
    <source>
        <dbReference type="ARBA" id="ARBA00022801"/>
    </source>
</evidence>
<organism evidence="4 5">
    <name type="scientific">Cohnella faecalis</name>
    <dbReference type="NCBI Taxonomy" id="2315694"/>
    <lineage>
        <taxon>Bacteria</taxon>
        <taxon>Bacillati</taxon>
        <taxon>Bacillota</taxon>
        <taxon>Bacilli</taxon>
        <taxon>Bacillales</taxon>
        <taxon>Paenibacillaceae</taxon>
        <taxon>Cohnella</taxon>
    </lineage>
</organism>
<dbReference type="Proteomes" id="UP000266340">
    <property type="component" value="Unassembled WGS sequence"/>
</dbReference>
<gene>
    <name evidence="4" type="ORF">D3H35_26900</name>
</gene>
<feature type="domain" description="Thioesterase TesA-like" evidence="3">
    <location>
        <begin position="7"/>
        <end position="231"/>
    </location>
</feature>
<dbReference type="InterPro" id="IPR029058">
    <property type="entry name" value="AB_hydrolase_fold"/>
</dbReference>
<dbReference type="Gene3D" id="3.40.50.1820">
    <property type="entry name" value="alpha/beta hydrolase"/>
    <property type="match status" value="1"/>
</dbReference>
<dbReference type="InterPro" id="IPR012223">
    <property type="entry name" value="TEII"/>
</dbReference>
<dbReference type="RefSeq" id="WP_119152210.1">
    <property type="nucleotide sequence ID" value="NZ_JBHSOV010000011.1"/>
</dbReference>
<dbReference type="GO" id="GO:0008610">
    <property type="term" value="P:lipid biosynthetic process"/>
    <property type="evidence" value="ECO:0007669"/>
    <property type="project" value="TreeGrafter"/>
</dbReference>
<keyword evidence="2" id="KW-0378">Hydrolase</keyword>
<dbReference type="InterPro" id="IPR001031">
    <property type="entry name" value="Thioesterase"/>
</dbReference>
<dbReference type="Pfam" id="PF00975">
    <property type="entry name" value="Thioesterase"/>
    <property type="match status" value="1"/>
</dbReference>
<reference evidence="4 5" key="1">
    <citation type="submission" date="2018-09" db="EMBL/GenBank/DDBJ databases">
        <title>Cohnella cavernae sp. nov., isolated from a karst cave.</title>
        <authorList>
            <person name="Zhu H."/>
        </authorList>
    </citation>
    <scope>NUCLEOTIDE SEQUENCE [LARGE SCALE GENOMIC DNA]</scope>
    <source>
        <strain evidence="4 5">K2E09-144</strain>
    </source>
</reference>
<proteinExistence type="inferred from homology"/>